<protein>
    <submittedName>
        <fullName evidence="2">Uncharacterized protein</fullName>
    </submittedName>
</protein>
<feature type="region of interest" description="Disordered" evidence="1">
    <location>
        <begin position="327"/>
        <end position="367"/>
    </location>
</feature>
<evidence type="ECO:0000313" key="2">
    <source>
        <dbReference type="EMBL" id="KAF7569453.1"/>
    </source>
</evidence>
<proteinExistence type="predicted"/>
<dbReference type="KEGG" id="ptrr:6343133"/>
<evidence type="ECO:0000256" key="1">
    <source>
        <dbReference type="SAM" id="MobiDB-lite"/>
    </source>
</evidence>
<dbReference type="GeneID" id="6343133"/>
<feature type="compositionally biased region" description="Polar residues" evidence="1">
    <location>
        <begin position="56"/>
        <end position="79"/>
    </location>
</feature>
<reference evidence="2 3" key="1">
    <citation type="journal article" date="2018" name="BMC Genomics">
        <title>Comparative genomics of the wheat fungal pathogen Pyrenophora tritici-repentis reveals chromosomal variations and genome plasticity.</title>
        <authorList>
            <person name="Moolhuijzen P."/>
            <person name="See P.T."/>
            <person name="Hane J.K."/>
            <person name="Shi G."/>
            <person name="Liu Z."/>
            <person name="Oliver R.P."/>
            <person name="Moffat C.S."/>
        </authorList>
    </citation>
    <scope>NUCLEOTIDE SEQUENCE [LARGE SCALE GENOMIC DNA]</scope>
    <source>
        <strain evidence="2">M4</strain>
    </source>
</reference>
<gene>
    <name evidence="2" type="ORF">PtrM4_118680</name>
</gene>
<feature type="region of interest" description="Disordered" evidence="1">
    <location>
        <begin position="194"/>
        <end position="254"/>
    </location>
</feature>
<feature type="compositionally biased region" description="Basic and acidic residues" evidence="1">
    <location>
        <begin position="332"/>
        <end position="346"/>
    </location>
</feature>
<sequence length="1221" mass="138730">MVNVNRSLSSALELIKRFAFDWVQVSDAVDCDDLVALVDALDRLKKDAEQRLSIKKATQASMNSDRQSTHKGSANQGIRRSQRIATADSLFVTETETESESGVEDNLPFTMLHEASPNEHTTRNAARGVMTNNLVLLPDHFENQSPIEEHYRTEMPEEEHPIEQGSPSLTLYTTRSFVNEQDERTRIHPIQVLDGDSNAHTHQTPDINTQNQAAEDPDHIDRQPGPESPHHSLVNHPHQDATAPPLDGSGFGEITMHDFASPQFFNSAFEDYRLSSLNHESPTNVEEATAGSYRQHLIDPDHTEPVQVLDGESNAQAYQTPDINTQNQAAEDPDHIDRQPGPDSPHHSVVNHPHQDATTPPSDEFAFEEVPSPQFFNEAFGDFYLNTPHHEPQTDAEEATTASDERNMMYPVRTESFGNDPIVQGYVDLACRLSFRLPHKPVEDADHLDPRELLSPLVEERPLTSTLIHGLIYTLLPGPLCIFEVCSSELDPESSSEGSPAEDFVAIIRRDGEALPLLVIGVETSKKLYVLDSETVDLASLGTSWLIGPEWTTEYINPRYIAPHVESTLLSVWIAEAYFLSRRLENFPSSRDLRLRFLGELLAPYQRDSILEKYGISSNHTGSQHIDSRPRLVHLETQVQTHKICIQNLENFEHGALREALDQMPAKIELGRCLRILQCVDEIGSPRILDSLKLACARNTKDQTYQDMEQPLFQKLFYIHIHLDKLENESHLLVARERFIKYCYFETYMRAVRALQETKRNSYQERQRVLARKRTASFKNGISEELPPTPHTEEINRVYYGLSPSGRTRRAPDMVKDEICSKLVQVYGGNQKRVRRKINKYISQGRVLHHVLQGGRSLDPGLLVLFPSSGADPPTLSMAKFGLELDELEENALSKPIELKDIDTLTVAEAVWFGKVLQARPELLDPVPKTVLDLISDSLTHDLDLQERDAESFRDCEMKTEPGNQAIEEDAWSCLGAISIDRLNILVFWECSWLSADEYHALHQDGHQGWLVHTRGEDQLLIAWEPTMEAKSIQSSPHSLLYEPAIEVRKDRPGLLGYVAAKFLLDSSNAALTTPYKRALYERDAIQMEAADALENIFNNNLESRAPDSKFAAIYEHLKANEALWVNYEPGKKYQPIACLNIIRSKHYNQGAEGYYYILRSKSAGASKNFWIFALQYYVKDTWHRHLRYLYPGRCTQKTLVTRFFCATYLEKDCRYIVKEF</sequence>
<organism evidence="2 3">
    <name type="scientific">Pyrenophora tritici-repentis</name>
    <dbReference type="NCBI Taxonomy" id="45151"/>
    <lineage>
        <taxon>Eukaryota</taxon>
        <taxon>Fungi</taxon>
        <taxon>Dikarya</taxon>
        <taxon>Ascomycota</taxon>
        <taxon>Pezizomycotina</taxon>
        <taxon>Dothideomycetes</taxon>
        <taxon>Pleosporomycetidae</taxon>
        <taxon>Pleosporales</taxon>
        <taxon>Pleosporineae</taxon>
        <taxon>Pleosporaceae</taxon>
        <taxon>Pyrenophora</taxon>
    </lineage>
</organism>
<dbReference type="RefSeq" id="XP_065961509.1">
    <property type="nucleotide sequence ID" value="XM_066108324.1"/>
</dbReference>
<dbReference type="Proteomes" id="UP000245464">
    <property type="component" value="Chromosome 6"/>
</dbReference>
<accession>A0A2W1H9G8</accession>
<feature type="compositionally biased region" description="Polar residues" evidence="1">
    <location>
        <begin position="198"/>
        <end position="213"/>
    </location>
</feature>
<name>A0A2W1H9G8_9PLEO</name>
<evidence type="ECO:0000313" key="3">
    <source>
        <dbReference type="Proteomes" id="UP000245464"/>
    </source>
</evidence>
<dbReference type="EMBL" id="NQIK02000006">
    <property type="protein sequence ID" value="KAF7569453.1"/>
    <property type="molecule type" value="Genomic_DNA"/>
</dbReference>
<feature type="region of interest" description="Disordered" evidence="1">
    <location>
        <begin position="55"/>
        <end position="80"/>
    </location>
</feature>
<feature type="compositionally biased region" description="Basic and acidic residues" evidence="1">
    <location>
        <begin position="216"/>
        <end position="230"/>
    </location>
</feature>
<comment type="caution">
    <text evidence="2">The sequence shown here is derived from an EMBL/GenBank/DDBJ whole genome shotgun (WGS) entry which is preliminary data.</text>
</comment>
<dbReference type="AlphaFoldDB" id="A0A2W1H9G8"/>